<dbReference type="EMBL" id="VMGN01000047">
    <property type="protein sequence ID" value="TSC93327.1"/>
    <property type="molecule type" value="Genomic_DNA"/>
</dbReference>
<dbReference type="Pfam" id="PF05635">
    <property type="entry name" value="23S_rRNA_IVP"/>
    <property type="match status" value="1"/>
</dbReference>
<dbReference type="Gene3D" id="1.20.1440.60">
    <property type="entry name" value="23S rRNA-intervening sequence"/>
    <property type="match status" value="1"/>
</dbReference>
<dbReference type="PIRSF" id="PIRSF035652">
    <property type="entry name" value="CHP02436"/>
    <property type="match status" value="1"/>
</dbReference>
<accession>A0A554LKE8</accession>
<protein>
    <submittedName>
        <fullName evidence="1">S23 ribosomal protein</fullName>
    </submittedName>
</protein>
<evidence type="ECO:0000313" key="2">
    <source>
        <dbReference type="Proteomes" id="UP000316495"/>
    </source>
</evidence>
<dbReference type="AlphaFoldDB" id="A0A554LKE8"/>
<reference evidence="1 2" key="1">
    <citation type="submission" date="2017-07" db="EMBL/GenBank/DDBJ databases">
        <title>Mechanisms for carbon and nitrogen cycling indicate functional differentiation within the Candidate Phyla Radiation.</title>
        <authorList>
            <person name="Danczak R.E."/>
            <person name="Johnston M.D."/>
            <person name="Kenah C."/>
            <person name="Slattery M."/>
            <person name="Wrighton K.C."/>
            <person name="Wilkins M.J."/>
        </authorList>
    </citation>
    <scope>NUCLEOTIDE SEQUENCE [LARGE SCALE GENOMIC DNA]</scope>
    <source>
        <strain evidence="1">Athens1014_28</strain>
    </source>
</reference>
<dbReference type="InterPro" id="IPR036583">
    <property type="entry name" value="23S_rRNA_IVS_sf"/>
</dbReference>
<organism evidence="1 2">
    <name type="scientific">Candidatus Berkelbacteria bacterium Athens1014_28</name>
    <dbReference type="NCBI Taxonomy" id="2017145"/>
    <lineage>
        <taxon>Bacteria</taxon>
        <taxon>Candidatus Berkelbacteria</taxon>
    </lineage>
</organism>
<sequence length="122" mass="14059">MTNDRNRKFDLEERTSKFAEEVIDLCKSAKLTSITKNIIEQLIKAVTSIGANYCEADCSETKKDFEHKIGICKKESRETKFWLRMLAKALPEIKGKTRELWKESNELNLIFCAIVKKSRANG</sequence>
<name>A0A554LKE8_9BACT</name>
<keyword evidence="1" id="KW-0687">Ribonucleoprotein</keyword>
<gene>
    <name evidence="1" type="ORF">Athens101428_699</name>
</gene>
<evidence type="ECO:0000313" key="1">
    <source>
        <dbReference type="EMBL" id="TSC93327.1"/>
    </source>
</evidence>
<proteinExistence type="predicted"/>
<dbReference type="NCBIfam" id="TIGR02436">
    <property type="entry name" value="four helix bundle protein"/>
    <property type="match status" value="1"/>
</dbReference>
<dbReference type="Proteomes" id="UP000316495">
    <property type="component" value="Unassembled WGS sequence"/>
</dbReference>
<dbReference type="InterPro" id="IPR012657">
    <property type="entry name" value="23S_rRNA-intervening_sequence"/>
</dbReference>
<keyword evidence="1" id="KW-0689">Ribosomal protein</keyword>
<comment type="caution">
    <text evidence="1">The sequence shown here is derived from an EMBL/GenBank/DDBJ whole genome shotgun (WGS) entry which is preliminary data.</text>
</comment>
<dbReference type="PANTHER" id="PTHR38471">
    <property type="entry name" value="FOUR HELIX BUNDLE PROTEIN"/>
    <property type="match status" value="1"/>
</dbReference>
<dbReference type="PANTHER" id="PTHR38471:SF2">
    <property type="entry name" value="FOUR HELIX BUNDLE PROTEIN"/>
    <property type="match status" value="1"/>
</dbReference>
<dbReference type="SUPFAM" id="SSF158446">
    <property type="entry name" value="IVS-encoded protein-like"/>
    <property type="match status" value="1"/>
</dbReference>
<dbReference type="GO" id="GO:0005840">
    <property type="term" value="C:ribosome"/>
    <property type="evidence" value="ECO:0007669"/>
    <property type="project" value="UniProtKB-KW"/>
</dbReference>